<proteinExistence type="predicted"/>
<feature type="non-terminal residue" evidence="1">
    <location>
        <position position="43"/>
    </location>
</feature>
<dbReference type="EMBL" id="UINC01220546">
    <property type="protein sequence ID" value="SVE48513.1"/>
    <property type="molecule type" value="Genomic_DNA"/>
</dbReference>
<gene>
    <name evidence="1" type="ORF">METZ01_LOCUS501367</name>
</gene>
<protein>
    <submittedName>
        <fullName evidence="1">Uncharacterized protein</fullName>
    </submittedName>
</protein>
<name>A0A383DW84_9ZZZZ</name>
<accession>A0A383DW84</accession>
<reference evidence="1" key="1">
    <citation type="submission" date="2018-05" db="EMBL/GenBank/DDBJ databases">
        <authorList>
            <person name="Lanie J.A."/>
            <person name="Ng W.-L."/>
            <person name="Kazmierczak K.M."/>
            <person name="Andrzejewski T.M."/>
            <person name="Davidsen T.M."/>
            <person name="Wayne K.J."/>
            <person name="Tettelin H."/>
            <person name="Glass J.I."/>
            <person name="Rusch D."/>
            <person name="Podicherti R."/>
            <person name="Tsui H.-C.T."/>
            <person name="Winkler M.E."/>
        </authorList>
    </citation>
    <scope>NUCLEOTIDE SEQUENCE</scope>
</reference>
<sequence>MDADEVLDLKSIPILKEKIKTSDKNKYYSVRISSRNETQNKIT</sequence>
<organism evidence="1">
    <name type="scientific">marine metagenome</name>
    <dbReference type="NCBI Taxonomy" id="408172"/>
    <lineage>
        <taxon>unclassified sequences</taxon>
        <taxon>metagenomes</taxon>
        <taxon>ecological metagenomes</taxon>
    </lineage>
</organism>
<dbReference type="AlphaFoldDB" id="A0A383DW84"/>
<evidence type="ECO:0000313" key="1">
    <source>
        <dbReference type="EMBL" id="SVE48513.1"/>
    </source>
</evidence>